<reference evidence="2" key="1">
    <citation type="submission" date="2017-02" db="EMBL/GenBank/DDBJ databases">
        <title>Comparative genomics and description of representatives of a novel lineage of planctomycetes thriving in anoxic sediments.</title>
        <authorList>
            <person name="Spring S."/>
            <person name="Bunk B."/>
            <person name="Sproer C."/>
        </authorList>
    </citation>
    <scope>NUCLEOTIDE SEQUENCE [LARGE SCALE GENOMIC DNA]</scope>
    <source>
        <strain evidence="2">ST-NAGAB-D1</strain>
    </source>
</reference>
<dbReference type="STRING" id="1936003.STSP2_03161"/>
<organism evidence="1 2">
    <name type="scientific">Anaerohalosphaera lusitana</name>
    <dbReference type="NCBI Taxonomy" id="1936003"/>
    <lineage>
        <taxon>Bacteria</taxon>
        <taxon>Pseudomonadati</taxon>
        <taxon>Planctomycetota</taxon>
        <taxon>Phycisphaerae</taxon>
        <taxon>Sedimentisphaerales</taxon>
        <taxon>Anaerohalosphaeraceae</taxon>
        <taxon>Anaerohalosphaera</taxon>
    </lineage>
</organism>
<dbReference type="RefSeq" id="WP_169853265.1">
    <property type="nucleotide sequence ID" value="NZ_CP019791.1"/>
</dbReference>
<sequence>MMSPPKTTQEKRLAEEIKRLSRWRDELNEHITTLEMRLALQINEREHRQNGEQQI</sequence>
<accession>A0A1U9NPU6</accession>
<protein>
    <submittedName>
        <fullName evidence="1">Uncharacterized protein</fullName>
    </submittedName>
</protein>
<name>A0A1U9NPU6_9BACT</name>
<dbReference type="EMBL" id="CP019791">
    <property type="protein sequence ID" value="AQT69961.1"/>
    <property type="molecule type" value="Genomic_DNA"/>
</dbReference>
<dbReference type="KEGG" id="alus:STSP2_03161"/>
<evidence type="ECO:0000313" key="2">
    <source>
        <dbReference type="Proteomes" id="UP000189674"/>
    </source>
</evidence>
<keyword evidence="2" id="KW-1185">Reference proteome</keyword>
<gene>
    <name evidence="1" type="ORF">STSP2_03161</name>
</gene>
<proteinExistence type="predicted"/>
<dbReference type="AlphaFoldDB" id="A0A1U9NPU6"/>
<dbReference type="Proteomes" id="UP000189674">
    <property type="component" value="Chromosome"/>
</dbReference>
<evidence type="ECO:0000313" key="1">
    <source>
        <dbReference type="EMBL" id="AQT69961.1"/>
    </source>
</evidence>